<feature type="transmembrane region" description="Helical" evidence="10">
    <location>
        <begin position="42"/>
        <end position="64"/>
    </location>
</feature>
<feature type="transmembrane region" description="Helical" evidence="10">
    <location>
        <begin position="178"/>
        <end position="202"/>
    </location>
</feature>
<accession>C7RLB3</accession>
<dbReference type="AlphaFoldDB" id="C7RLB3"/>
<dbReference type="PRINTS" id="PR00953">
    <property type="entry name" value="TYPE3IMRPROT"/>
</dbReference>
<name>C7RLB3_ACCRE</name>
<dbReference type="HOGENOM" id="CLU_063626_4_0_4"/>
<proteinExistence type="inferred from homology"/>
<evidence type="ECO:0000256" key="1">
    <source>
        <dbReference type="ARBA" id="ARBA00002578"/>
    </source>
</evidence>
<comment type="similarity">
    <text evidence="2 10">Belongs to the FliR/MopE/SpaR family.</text>
</comment>
<comment type="subcellular location">
    <subcellularLocation>
        <location evidence="10">Cell membrane</location>
        <topology evidence="10">Multi-pass membrane protein</topology>
    </subcellularLocation>
    <subcellularLocation>
        <location evidence="10">Bacterial flagellum basal body</location>
    </subcellularLocation>
</comment>
<dbReference type="GO" id="GO:0005886">
    <property type="term" value="C:plasma membrane"/>
    <property type="evidence" value="ECO:0007669"/>
    <property type="project" value="UniProtKB-SubCell"/>
</dbReference>
<dbReference type="InterPro" id="IPR002010">
    <property type="entry name" value="T3SS_IM_R"/>
</dbReference>
<evidence type="ECO:0000256" key="8">
    <source>
        <dbReference type="ARBA" id="ARBA00023143"/>
    </source>
</evidence>
<reference evidence="11" key="1">
    <citation type="submission" date="2009-08" db="EMBL/GenBank/DDBJ databases">
        <authorList>
            <consortium name="US DOE Joint Genome Institute"/>
            <person name="Lucas S."/>
            <person name="Copeland A."/>
            <person name="Lapidus A."/>
            <person name="Glavina del Rio T."/>
            <person name="Dalin E."/>
            <person name="Tice H."/>
            <person name="Bruce D."/>
            <person name="Barry K."/>
            <person name="Pitluck S."/>
            <person name="Lowry S."/>
            <person name="Larimer F."/>
            <person name="Land M."/>
            <person name="Hauser L."/>
            <person name="Kyrpides N."/>
            <person name="Ivanova N."/>
            <person name="McMahon K.D."/>
            <person name="Hugenholtz P."/>
        </authorList>
    </citation>
    <scope>NUCLEOTIDE SEQUENCE</scope>
    <source>
        <strain evidence="11">UW-1</strain>
    </source>
</reference>
<evidence type="ECO:0000256" key="9">
    <source>
        <dbReference type="NCBIfam" id="TIGR01400"/>
    </source>
</evidence>
<dbReference type="InterPro" id="IPR006303">
    <property type="entry name" value="FliR"/>
</dbReference>
<feature type="transmembrane region" description="Helical" evidence="10">
    <location>
        <begin position="12"/>
        <end position="30"/>
    </location>
</feature>
<dbReference type="NCBIfam" id="TIGR01400">
    <property type="entry name" value="fliR"/>
    <property type="match status" value="1"/>
</dbReference>
<dbReference type="KEGG" id="app:CAP2UW1_3812"/>
<evidence type="ECO:0000256" key="3">
    <source>
        <dbReference type="ARBA" id="ARBA00021717"/>
    </source>
</evidence>
<evidence type="ECO:0000256" key="5">
    <source>
        <dbReference type="ARBA" id="ARBA00022692"/>
    </source>
</evidence>
<evidence type="ECO:0000256" key="6">
    <source>
        <dbReference type="ARBA" id="ARBA00022989"/>
    </source>
</evidence>
<organism evidence="11">
    <name type="scientific">Accumulibacter regalis</name>
    <dbReference type="NCBI Taxonomy" id="522306"/>
    <lineage>
        <taxon>Bacteria</taxon>
        <taxon>Pseudomonadati</taxon>
        <taxon>Pseudomonadota</taxon>
        <taxon>Betaproteobacteria</taxon>
        <taxon>Candidatus Accumulibacter</taxon>
    </lineage>
</organism>
<keyword evidence="4 10" id="KW-1003">Cell membrane</keyword>
<feature type="transmembrane region" description="Helical" evidence="10">
    <location>
        <begin position="132"/>
        <end position="158"/>
    </location>
</feature>
<keyword evidence="7 10" id="KW-0472">Membrane</keyword>
<dbReference type="GO" id="GO:0044780">
    <property type="term" value="P:bacterial-type flagellum assembly"/>
    <property type="evidence" value="ECO:0007669"/>
    <property type="project" value="UniProtKB-UniRule"/>
</dbReference>
<comment type="function">
    <text evidence="1 10">Role in flagellar biosynthesis.</text>
</comment>
<feature type="transmembrane region" description="Helical" evidence="10">
    <location>
        <begin position="70"/>
        <end position="93"/>
    </location>
</feature>
<evidence type="ECO:0000313" key="11">
    <source>
        <dbReference type="EMBL" id="ACV37062.1"/>
    </source>
</evidence>
<keyword evidence="11" id="KW-0966">Cell projection</keyword>
<dbReference type="eggNOG" id="COG1684">
    <property type="taxonomic scope" value="Bacteria"/>
</dbReference>
<sequence>MISLTTAEINAWVVAFFFPLARVLALLAAAPPFNNPALPARVRLALGLAITIGIAPVLPLMPALDPASGAGMLILAQELIIGTAMGFAMRLVFSAVDMAGNIVSLEMGLGFASAYDPQTAGQTAVVSEFMGLLALLVFMAINGHLMVIATLTHSFSVIPIGGPRLGATTWSSLANSAAIVFSAGLFLVLPIIVALMISNLALAILSRAAPQLNLMAIGFPLTIALGFAALLFGLSYMGTPLQELFENGLQSMLGHFAVVTP</sequence>
<evidence type="ECO:0000256" key="7">
    <source>
        <dbReference type="ARBA" id="ARBA00023136"/>
    </source>
</evidence>
<dbReference type="OrthoDB" id="9797790at2"/>
<dbReference type="EMBL" id="CP001715">
    <property type="protein sequence ID" value="ACV37062.1"/>
    <property type="molecule type" value="Genomic_DNA"/>
</dbReference>
<keyword evidence="8 10" id="KW-0975">Bacterial flagellum</keyword>
<dbReference type="STRING" id="522306.CAP2UW1_3812"/>
<dbReference type="GO" id="GO:0009425">
    <property type="term" value="C:bacterial-type flagellum basal body"/>
    <property type="evidence" value="ECO:0007669"/>
    <property type="project" value="UniProtKB-SubCell"/>
</dbReference>
<keyword evidence="11" id="KW-0282">Flagellum</keyword>
<keyword evidence="11" id="KW-0969">Cilium</keyword>
<dbReference type="PANTHER" id="PTHR30065:SF8">
    <property type="entry name" value="FLAGELLAR BIOSYNTHETIC PROTEIN FLIR"/>
    <property type="match status" value="1"/>
</dbReference>
<dbReference type="PANTHER" id="PTHR30065">
    <property type="entry name" value="FLAGELLAR BIOSYNTHETIC PROTEIN FLIR"/>
    <property type="match status" value="1"/>
</dbReference>
<reference evidence="11" key="2">
    <citation type="submission" date="2009-09" db="EMBL/GenBank/DDBJ databases">
        <title>Complete sequence of chromosome of Candidatus Accumulibacter phosphatis clade IIA str. UW-1.</title>
        <authorList>
            <consortium name="US DOE Joint Genome Institute"/>
            <person name="Martin H.G."/>
            <person name="Ivanova N."/>
            <person name="Kunin V."/>
            <person name="Warnecke F."/>
            <person name="Barry K."/>
            <person name="He S."/>
            <person name="Salamov A."/>
            <person name="Szeto E."/>
            <person name="Dalin E."/>
            <person name="Pangilinan J.L."/>
            <person name="Lapidus A."/>
            <person name="Lowry S."/>
            <person name="Kyrpides N.C."/>
            <person name="McMahon K.D."/>
            <person name="Hugenholtz P."/>
        </authorList>
    </citation>
    <scope>NUCLEOTIDE SEQUENCE [LARGE SCALE GENOMIC DNA]</scope>
    <source>
        <strain evidence="11">UW-1</strain>
    </source>
</reference>
<feature type="transmembrane region" description="Helical" evidence="10">
    <location>
        <begin position="214"/>
        <end position="237"/>
    </location>
</feature>
<keyword evidence="6 10" id="KW-1133">Transmembrane helix</keyword>
<evidence type="ECO:0000256" key="10">
    <source>
        <dbReference type="RuleBase" id="RU362071"/>
    </source>
</evidence>
<dbReference type="Pfam" id="PF01311">
    <property type="entry name" value="Bac_export_1"/>
    <property type="match status" value="1"/>
</dbReference>
<keyword evidence="5 10" id="KW-0812">Transmembrane</keyword>
<gene>
    <name evidence="11" type="ordered locus">CAP2UW1_3812</name>
</gene>
<evidence type="ECO:0000256" key="2">
    <source>
        <dbReference type="ARBA" id="ARBA00009772"/>
    </source>
</evidence>
<protein>
    <recommendedName>
        <fullName evidence="3 9">Flagellar biosynthetic protein FliR</fullName>
    </recommendedName>
</protein>
<dbReference type="GO" id="GO:0006605">
    <property type="term" value="P:protein targeting"/>
    <property type="evidence" value="ECO:0007669"/>
    <property type="project" value="UniProtKB-UniRule"/>
</dbReference>
<evidence type="ECO:0000256" key="4">
    <source>
        <dbReference type="ARBA" id="ARBA00022475"/>
    </source>
</evidence>